<dbReference type="PANTHER" id="PTHR48176">
    <property type="entry name" value="DDRGK DOMAIN-CONTAINING PROTEIN 1"/>
    <property type="match status" value="1"/>
</dbReference>
<evidence type="ECO:0000313" key="2">
    <source>
        <dbReference type="EMBL" id="EGS23786.1"/>
    </source>
</evidence>
<organism evidence="3">
    <name type="scientific">Chaetomium thermophilum (strain DSM 1495 / CBS 144.50 / IMI 039719)</name>
    <name type="common">Thermochaetoides thermophila</name>
    <dbReference type="NCBI Taxonomy" id="759272"/>
    <lineage>
        <taxon>Eukaryota</taxon>
        <taxon>Fungi</taxon>
        <taxon>Dikarya</taxon>
        <taxon>Ascomycota</taxon>
        <taxon>Pezizomycotina</taxon>
        <taxon>Sordariomycetes</taxon>
        <taxon>Sordariomycetidae</taxon>
        <taxon>Sordariales</taxon>
        <taxon>Chaetomiaceae</taxon>
        <taxon>Thermochaetoides</taxon>
    </lineage>
</organism>
<keyword evidence="3" id="KW-1185">Reference proteome</keyword>
<feature type="region of interest" description="Disordered" evidence="1">
    <location>
        <begin position="557"/>
        <end position="652"/>
    </location>
</feature>
<dbReference type="AlphaFoldDB" id="G0RY00"/>
<dbReference type="PANTHER" id="PTHR48176:SF1">
    <property type="entry name" value="DDRGK DOMAIN-CONTAINING PROTEIN 1"/>
    <property type="match status" value="1"/>
</dbReference>
<evidence type="ECO:0000313" key="3">
    <source>
        <dbReference type="Proteomes" id="UP000008066"/>
    </source>
</evidence>
<feature type="region of interest" description="Disordered" evidence="1">
    <location>
        <begin position="124"/>
        <end position="145"/>
    </location>
</feature>
<accession>G0RY00</accession>
<feature type="compositionally biased region" description="Basic and acidic residues" evidence="1">
    <location>
        <begin position="557"/>
        <end position="576"/>
    </location>
</feature>
<dbReference type="InterPro" id="IPR050899">
    <property type="entry name" value="DDRGK_domain-containing"/>
</dbReference>
<evidence type="ECO:0000256" key="1">
    <source>
        <dbReference type="SAM" id="MobiDB-lite"/>
    </source>
</evidence>
<name>G0RY00_CHATD</name>
<feature type="region of interest" description="Disordered" evidence="1">
    <location>
        <begin position="86"/>
        <end position="107"/>
    </location>
</feature>
<proteinExistence type="predicted"/>
<sequence length="672" mass="72873">MSANIYENTATFGNGVNKTTVINNTAAATGTGNNVNNDGSINFPGFRIPPLAGGEFSAIPKASIMFGAMSFPIAKNEAIHPTTLDSVSPATITETSKQGATEPNNKEEIDPLFDKVISEHDDKRAISANGQAGSRDDNDNEDEDDNVFAATPFTWNHIAASHEAYVAAQQQAQKRNSTVNNGTASSSSGNLPTAATIDITNSSTTVTPHSSGIKTVKAQSQPMRAAASSATPAAPATIVIDEEEVRRSEAAERKLEGSLEHKDVLELGGGDIVGIAMFGSTLHKALFVDAAEAGDIQLPGAAAEADTPARAPVPSSAPAAAPVVAALVEPAEPTCPPSLPPRLVDVKITRPAGTGGPLGPNKCPELGQTPRADAVRRELFLRHEEDVRLLCRYQEAYKSWAEHIARLKKSNSIPVDGLFSPDGSVPVPSPSTTTPPLDEEGQKLKREAIDAQMAYLRNHQAFEAWKASCPAVAVIYDGIQREMELVQSGARFENKQRKAIVEEVKDEKERQASLAQFDQMAALMRESREHDLWRRRVEAMMGAETMLVEAENRAVKECHKTEKENQRAEEEARKKEEEEEEEACRHAEEEARRKAEEEERHRAQEACKKAEEEARGHAKEEARKKAEEEDAAAREHARLEEQQRAAQAEALANDTRAAAFDDLNGDFEDLGF</sequence>
<protein>
    <submittedName>
        <fullName evidence="2">Uncharacterized protein</fullName>
    </submittedName>
</protein>
<feature type="region of interest" description="Disordered" evidence="1">
    <location>
        <begin position="167"/>
        <end position="195"/>
    </location>
</feature>
<dbReference type="EMBL" id="GL988032">
    <property type="protein sequence ID" value="EGS23786.1"/>
    <property type="molecule type" value="Genomic_DNA"/>
</dbReference>
<dbReference type="KEGG" id="cthr:CTHT_0004900"/>
<feature type="compositionally biased region" description="Low complexity" evidence="1">
    <location>
        <begin position="424"/>
        <end position="436"/>
    </location>
</feature>
<dbReference type="GO" id="GO:0044389">
    <property type="term" value="F:ubiquitin-like protein ligase binding"/>
    <property type="evidence" value="ECO:0007669"/>
    <property type="project" value="TreeGrafter"/>
</dbReference>
<feature type="region of interest" description="Disordered" evidence="1">
    <location>
        <begin position="420"/>
        <end position="439"/>
    </location>
</feature>
<dbReference type="HOGENOM" id="CLU_408819_0_0_1"/>
<dbReference type="GeneID" id="18254528"/>
<feature type="compositionally biased region" description="Polar residues" evidence="1">
    <location>
        <begin position="86"/>
        <end position="103"/>
    </location>
</feature>
<gene>
    <name evidence="2" type="ORF">CTHT_0004900</name>
</gene>
<dbReference type="RefSeq" id="XP_006691028.1">
    <property type="nucleotide sequence ID" value="XM_006690965.1"/>
</dbReference>
<feature type="compositionally biased region" description="Basic and acidic residues" evidence="1">
    <location>
        <begin position="583"/>
        <end position="643"/>
    </location>
</feature>
<feature type="compositionally biased region" description="Polar residues" evidence="1">
    <location>
        <begin position="168"/>
        <end position="195"/>
    </location>
</feature>
<dbReference type="Proteomes" id="UP000008066">
    <property type="component" value="Unassembled WGS sequence"/>
</dbReference>
<dbReference type="OrthoDB" id="4588146at2759"/>
<reference evidence="2 3" key="1">
    <citation type="journal article" date="2011" name="Cell">
        <title>Insight into structure and assembly of the nuclear pore complex by utilizing the genome of a eukaryotic thermophile.</title>
        <authorList>
            <person name="Amlacher S."/>
            <person name="Sarges P."/>
            <person name="Flemming D."/>
            <person name="van Noort V."/>
            <person name="Kunze R."/>
            <person name="Devos D.P."/>
            <person name="Arumugam M."/>
            <person name="Bork P."/>
            <person name="Hurt E."/>
        </authorList>
    </citation>
    <scope>NUCLEOTIDE SEQUENCE [LARGE SCALE GENOMIC DNA]</scope>
    <source>
        <strain evidence="3">DSM 1495 / CBS 144.50 / IMI 039719</strain>
    </source>
</reference>